<keyword evidence="4 7" id="KW-0812">Transmembrane</keyword>
<evidence type="ECO:0000313" key="10">
    <source>
        <dbReference type="Proteomes" id="UP000442469"/>
    </source>
</evidence>
<evidence type="ECO:0000256" key="5">
    <source>
        <dbReference type="ARBA" id="ARBA00022989"/>
    </source>
</evidence>
<dbReference type="InterPro" id="IPR035906">
    <property type="entry name" value="MetI-like_sf"/>
</dbReference>
<evidence type="ECO:0000256" key="6">
    <source>
        <dbReference type="ARBA" id="ARBA00023136"/>
    </source>
</evidence>
<dbReference type="CDD" id="cd06261">
    <property type="entry name" value="TM_PBP2"/>
    <property type="match status" value="1"/>
</dbReference>
<dbReference type="InterPro" id="IPR000515">
    <property type="entry name" value="MetI-like"/>
</dbReference>
<feature type="domain" description="ABC transmembrane type-1" evidence="8">
    <location>
        <begin position="115"/>
        <end position="329"/>
    </location>
</feature>
<evidence type="ECO:0000313" key="9">
    <source>
        <dbReference type="EMBL" id="MUG23757.1"/>
    </source>
</evidence>
<dbReference type="GO" id="GO:0055085">
    <property type="term" value="P:transmembrane transport"/>
    <property type="evidence" value="ECO:0007669"/>
    <property type="project" value="InterPro"/>
</dbReference>
<feature type="transmembrane region" description="Helical" evidence="7">
    <location>
        <begin position="310"/>
        <end position="330"/>
    </location>
</feature>
<keyword evidence="2 7" id="KW-0813">Transport</keyword>
<evidence type="ECO:0000259" key="8">
    <source>
        <dbReference type="PROSITE" id="PS50928"/>
    </source>
</evidence>
<evidence type="ECO:0000256" key="1">
    <source>
        <dbReference type="ARBA" id="ARBA00004651"/>
    </source>
</evidence>
<dbReference type="PROSITE" id="PS50928">
    <property type="entry name" value="ABC_TM1"/>
    <property type="match status" value="1"/>
</dbReference>
<keyword evidence="5 7" id="KW-1133">Transmembrane helix</keyword>
<dbReference type="Gene3D" id="1.10.3720.10">
    <property type="entry name" value="MetI-like"/>
    <property type="match status" value="1"/>
</dbReference>
<accession>A0A6N8EUQ8</accession>
<evidence type="ECO:0000256" key="3">
    <source>
        <dbReference type="ARBA" id="ARBA00022475"/>
    </source>
</evidence>
<sequence>MRRPRLMSWRHRRNSLRPTAIKRVPLRRDFPSNLRSLIWMWRYLMIKKLRPFGYLLPSFLVILGVTLLPLIYAIFISFINLTKNVHKLDNPKLWDYVGFENFAKVLSDSSFWQAVGRTMYFTVTSVGLEFILGMAFALILNEKFAGRGFVRGFMLIPWAFPTIVNAVLWKWLYDPDHGTVTVLLAALGITDGYFNILGSSFSAMNAIVIADVWKNTAFVTLILLAAMQSLPIEAYEAGKIDGASAFRRFFSITLPLLSPAILVALIMRTMEAFKVFDIIYIMTGGGPAGGTQVLSFLTYQSSMMFGKFSYGSSIAFVMSIFILIFAFIYIKILYKKAE</sequence>
<dbReference type="AlphaFoldDB" id="A0A6N8EUQ8"/>
<keyword evidence="6 7" id="KW-0472">Membrane</keyword>
<proteinExistence type="inferred from homology"/>
<feature type="transmembrane region" description="Helical" evidence="7">
    <location>
        <begin position="246"/>
        <end position="266"/>
    </location>
</feature>
<dbReference type="EMBL" id="WNZZ01000010">
    <property type="protein sequence ID" value="MUG23757.1"/>
    <property type="molecule type" value="Genomic_DNA"/>
</dbReference>
<dbReference type="Proteomes" id="UP000442469">
    <property type="component" value="Unassembled WGS sequence"/>
</dbReference>
<dbReference type="SUPFAM" id="SSF161098">
    <property type="entry name" value="MetI-like"/>
    <property type="match status" value="1"/>
</dbReference>
<comment type="caution">
    <text evidence="9">The sequence shown here is derived from an EMBL/GenBank/DDBJ whole genome shotgun (WGS) entry which is preliminary data.</text>
</comment>
<comment type="subcellular location">
    <subcellularLocation>
        <location evidence="1 7">Cell membrane</location>
        <topology evidence="1 7">Multi-pass membrane protein</topology>
    </subcellularLocation>
</comment>
<dbReference type="Pfam" id="PF00528">
    <property type="entry name" value="BPD_transp_1"/>
    <property type="match status" value="1"/>
</dbReference>
<feature type="transmembrane region" description="Helical" evidence="7">
    <location>
        <begin position="178"/>
        <end position="196"/>
    </location>
</feature>
<evidence type="ECO:0000256" key="4">
    <source>
        <dbReference type="ARBA" id="ARBA00022692"/>
    </source>
</evidence>
<comment type="similarity">
    <text evidence="7">Belongs to the binding-protein-dependent transport system permease family.</text>
</comment>
<keyword evidence="3" id="KW-1003">Cell membrane</keyword>
<feature type="transmembrane region" description="Helical" evidence="7">
    <location>
        <begin position="203"/>
        <end position="226"/>
    </location>
</feature>
<feature type="transmembrane region" description="Helical" evidence="7">
    <location>
        <begin position="152"/>
        <end position="172"/>
    </location>
</feature>
<feature type="transmembrane region" description="Helical" evidence="7">
    <location>
        <begin position="52"/>
        <end position="79"/>
    </location>
</feature>
<dbReference type="PANTHER" id="PTHR43005:SF2">
    <property type="entry name" value="INTEGRAL MEMBRANE SUGAR TRANSPORT PROTEIN"/>
    <property type="match status" value="1"/>
</dbReference>
<evidence type="ECO:0000256" key="2">
    <source>
        <dbReference type="ARBA" id="ARBA00022448"/>
    </source>
</evidence>
<organism evidence="9 10">
    <name type="scientific">Paenibacillus macerans</name>
    <name type="common">Bacillus macerans</name>
    <dbReference type="NCBI Taxonomy" id="44252"/>
    <lineage>
        <taxon>Bacteria</taxon>
        <taxon>Bacillati</taxon>
        <taxon>Bacillota</taxon>
        <taxon>Bacilli</taxon>
        <taxon>Bacillales</taxon>
        <taxon>Paenibacillaceae</taxon>
        <taxon>Paenibacillus</taxon>
    </lineage>
</organism>
<evidence type="ECO:0000256" key="7">
    <source>
        <dbReference type="RuleBase" id="RU363032"/>
    </source>
</evidence>
<protein>
    <submittedName>
        <fullName evidence="9">ABC transporter permease subunit</fullName>
    </submittedName>
</protein>
<gene>
    <name evidence="9" type="ORF">GNQ08_15295</name>
</gene>
<dbReference type="GO" id="GO:0005886">
    <property type="term" value="C:plasma membrane"/>
    <property type="evidence" value="ECO:0007669"/>
    <property type="project" value="UniProtKB-SubCell"/>
</dbReference>
<reference evidence="9 10" key="1">
    <citation type="submission" date="2019-11" db="EMBL/GenBank/DDBJ databases">
        <title>Draft genome sequences of five Paenibacillus species of dairy origin.</title>
        <authorList>
            <person name="Olajide A.M."/>
            <person name="Chen S."/>
            <person name="Lapointe G."/>
        </authorList>
    </citation>
    <scope>NUCLEOTIDE SEQUENCE [LARGE SCALE GENOMIC DNA]</scope>
    <source>
        <strain evidence="9 10">3CT49</strain>
    </source>
</reference>
<name>A0A6N8EUQ8_PAEMA</name>
<feature type="transmembrane region" description="Helical" evidence="7">
    <location>
        <begin position="278"/>
        <end position="298"/>
    </location>
</feature>
<dbReference type="PANTHER" id="PTHR43005">
    <property type="entry name" value="BLR7065 PROTEIN"/>
    <property type="match status" value="1"/>
</dbReference>
<feature type="transmembrane region" description="Helical" evidence="7">
    <location>
        <begin position="119"/>
        <end position="140"/>
    </location>
</feature>